<evidence type="ECO:0000256" key="1">
    <source>
        <dbReference type="SAM" id="MobiDB-lite"/>
    </source>
</evidence>
<feature type="compositionally biased region" description="Polar residues" evidence="1">
    <location>
        <begin position="138"/>
        <end position="150"/>
    </location>
</feature>
<name>A0ABT6X0M4_9ACTN</name>
<feature type="region of interest" description="Disordered" evidence="1">
    <location>
        <begin position="128"/>
        <end position="152"/>
    </location>
</feature>
<dbReference type="EMBL" id="JASCTH010000048">
    <property type="protein sequence ID" value="MDI6105556.1"/>
    <property type="molecule type" value="Genomic_DNA"/>
</dbReference>
<gene>
    <name evidence="3" type="ORF">QLQ12_43940</name>
</gene>
<protein>
    <recommendedName>
        <fullName evidence="5">Lipoprotein</fullName>
    </recommendedName>
</protein>
<keyword evidence="2" id="KW-0732">Signal</keyword>
<dbReference type="RefSeq" id="WP_282767023.1">
    <property type="nucleotide sequence ID" value="NZ_JASCTH010000048.1"/>
</dbReference>
<evidence type="ECO:0000256" key="2">
    <source>
        <dbReference type="SAM" id="SignalP"/>
    </source>
</evidence>
<evidence type="ECO:0008006" key="5">
    <source>
        <dbReference type="Google" id="ProtNLM"/>
    </source>
</evidence>
<comment type="caution">
    <text evidence="3">The sequence shown here is derived from an EMBL/GenBank/DDBJ whole genome shotgun (WGS) entry which is preliminary data.</text>
</comment>
<keyword evidence="4" id="KW-1185">Reference proteome</keyword>
<evidence type="ECO:0000313" key="3">
    <source>
        <dbReference type="EMBL" id="MDI6105556.1"/>
    </source>
</evidence>
<organism evidence="3 4">
    <name type="scientific">Actinoplanes sandaracinus</name>
    <dbReference type="NCBI Taxonomy" id="3045177"/>
    <lineage>
        <taxon>Bacteria</taxon>
        <taxon>Bacillati</taxon>
        <taxon>Actinomycetota</taxon>
        <taxon>Actinomycetes</taxon>
        <taxon>Micromonosporales</taxon>
        <taxon>Micromonosporaceae</taxon>
        <taxon>Actinoplanes</taxon>
    </lineage>
</organism>
<dbReference type="Proteomes" id="UP001241758">
    <property type="component" value="Unassembled WGS sequence"/>
</dbReference>
<accession>A0ABT6X0M4</accession>
<proteinExistence type="predicted"/>
<feature type="signal peptide" evidence="2">
    <location>
        <begin position="1"/>
        <end position="18"/>
    </location>
</feature>
<reference evidence="3 4" key="1">
    <citation type="submission" date="2023-05" db="EMBL/GenBank/DDBJ databases">
        <title>Actinoplanes sp. NEAU-A12 genome sequencing.</title>
        <authorList>
            <person name="Wang Z.-S."/>
        </authorList>
    </citation>
    <scope>NUCLEOTIDE SEQUENCE [LARGE SCALE GENOMIC DNA]</scope>
    <source>
        <strain evidence="3 4">NEAU-A12</strain>
    </source>
</reference>
<feature type="chain" id="PRO_5045526483" description="Lipoprotein" evidence="2">
    <location>
        <begin position="19"/>
        <end position="176"/>
    </location>
</feature>
<evidence type="ECO:0000313" key="4">
    <source>
        <dbReference type="Proteomes" id="UP001241758"/>
    </source>
</evidence>
<sequence length="176" mass="18455">MRRLIVLFAMIAIYSGCAKEAEAPPVASAGKPSGAAASPAASATTDARDAALRYVRCVRAEGLEVNDPSPDGRFDFPRGDKTDPAYLNAITKCQPLLPPGGGQAPPAPLTEEQLAAMREYAKCMRDNGLPDFKDPTAQGFTDDSGPQSGTAEFDKAYRACVRIVQPGADPEEPGVG</sequence>